<evidence type="ECO:0000313" key="2">
    <source>
        <dbReference type="Proteomes" id="UP000243459"/>
    </source>
</evidence>
<evidence type="ECO:0000313" key="1">
    <source>
        <dbReference type="EMBL" id="ONK70415.1"/>
    </source>
</evidence>
<name>A0A5P1EWF3_ASPOF</name>
<reference evidence="2" key="1">
    <citation type="journal article" date="2017" name="Nat. Commun.">
        <title>The asparagus genome sheds light on the origin and evolution of a young Y chromosome.</title>
        <authorList>
            <person name="Harkess A."/>
            <person name="Zhou J."/>
            <person name="Xu C."/>
            <person name="Bowers J.E."/>
            <person name="Van der Hulst R."/>
            <person name="Ayyampalayam S."/>
            <person name="Mercati F."/>
            <person name="Riccardi P."/>
            <person name="McKain M.R."/>
            <person name="Kakrana A."/>
            <person name="Tang H."/>
            <person name="Ray J."/>
            <person name="Groenendijk J."/>
            <person name="Arikit S."/>
            <person name="Mathioni S.M."/>
            <person name="Nakano M."/>
            <person name="Shan H."/>
            <person name="Telgmann-Rauber A."/>
            <person name="Kanno A."/>
            <person name="Yue Z."/>
            <person name="Chen H."/>
            <person name="Li W."/>
            <person name="Chen Y."/>
            <person name="Xu X."/>
            <person name="Zhang Y."/>
            <person name="Luo S."/>
            <person name="Chen H."/>
            <person name="Gao J."/>
            <person name="Mao Z."/>
            <person name="Pires J.C."/>
            <person name="Luo M."/>
            <person name="Kudrna D."/>
            <person name="Wing R.A."/>
            <person name="Meyers B.C."/>
            <person name="Yi K."/>
            <person name="Kong H."/>
            <person name="Lavrijsen P."/>
            <person name="Sunseri F."/>
            <person name="Falavigna A."/>
            <person name="Ye Y."/>
            <person name="Leebens-Mack J.H."/>
            <person name="Chen G."/>
        </authorList>
    </citation>
    <scope>NUCLEOTIDE SEQUENCE [LARGE SCALE GENOMIC DNA]</scope>
    <source>
        <strain evidence="2">cv. DH0086</strain>
    </source>
</reference>
<gene>
    <name evidence="1" type="ORF">A4U43_C05F33470</name>
</gene>
<dbReference type="AlphaFoldDB" id="A0A5P1EWF3"/>
<accession>A0A5P1EWF3</accession>
<proteinExistence type="predicted"/>
<keyword evidence="2" id="KW-1185">Reference proteome</keyword>
<sequence length="67" mass="7201">MELEDEEEAVAVVEAAAMRMNGRGTCRLCLCRDLLCARCAKSFLGHGAAAAARGSGFDRVAAYLRHE</sequence>
<protein>
    <submittedName>
        <fullName evidence="1">Uncharacterized protein</fullName>
    </submittedName>
</protein>
<dbReference type="Gramene" id="ONK70415">
    <property type="protein sequence ID" value="ONK70415"/>
    <property type="gene ID" value="A4U43_C05F33470"/>
</dbReference>
<dbReference type="Proteomes" id="UP000243459">
    <property type="component" value="Chromosome 5"/>
</dbReference>
<dbReference type="EMBL" id="CM007385">
    <property type="protein sequence ID" value="ONK70415.1"/>
    <property type="molecule type" value="Genomic_DNA"/>
</dbReference>
<organism evidence="1 2">
    <name type="scientific">Asparagus officinalis</name>
    <name type="common">Garden asparagus</name>
    <dbReference type="NCBI Taxonomy" id="4686"/>
    <lineage>
        <taxon>Eukaryota</taxon>
        <taxon>Viridiplantae</taxon>
        <taxon>Streptophyta</taxon>
        <taxon>Embryophyta</taxon>
        <taxon>Tracheophyta</taxon>
        <taxon>Spermatophyta</taxon>
        <taxon>Magnoliopsida</taxon>
        <taxon>Liliopsida</taxon>
        <taxon>Asparagales</taxon>
        <taxon>Asparagaceae</taxon>
        <taxon>Asparagoideae</taxon>
        <taxon>Asparagus</taxon>
    </lineage>
</organism>